<keyword evidence="2" id="KW-1185">Reference proteome</keyword>
<evidence type="ECO:0000313" key="2">
    <source>
        <dbReference type="Proteomes" id="UP001242480"/>
    </source>
</evidence>
<evidence type="ECO:0000313" key="1">
    <source>
        <dbReference type="EMBL" id="MDQ0468539.1"/>
    </source>
</evidence>
<gene>
    <name evidence="1" type="ORF">QO011_001539</name>
</gene>
<proteinExistence type="predicted"/>
<sequence>MASHPHKLYYSYCLVDIYKLDEVFAEILLQDGLRSALDSVGATTPIVPTPTYRGDFPPRELEYGEYWYRSPLDAGTFRETSRRGHLVGELSDCLNKARIFEGDLLFKDNYMGAFVSFRAHNEFLYVMIPDKKLLLAAKIID</sequence>
<accession>A0ABU0J5I1</accession>
<reference evidence="1 2" key="1">
    <citation type="submission" date="2023-07" db="EMBL/GenBank/DDBJ databases">
        <title>Genomic Encyclopedia of Type Strains, Phase IV (KMG-IV): sequencing the most valuable type-strain genomes for metagenomic binning, comparative biology and taxonomic classification.</title>
        <authorList>
            <person name="Goeker M."/>
        </authorList>
    </citation>
    <scope>NUCLEOTIDE SEQUENCE [LARGE SCALE GENOMIC DNA]</scope>
    <source>
        <strain evidence="1 2">DSM 19619</strain>
    </source>
</reference>
<comment type="caution">
    <text evidence="1">The sequence shown here is derived from an EMBL/GenBank/DDBJ whole genome shotgun (WGS) entry which is preliminary data.</text>
</comment>
<dbReference type="RefSeq" id="WP_307269884.1">
    <property type="nucleotide sequence ID" value="NZ_JAUSVX010000002.1"/>
</dbReference>
<dbReference type="EMBL" id="JAUSVX010000002">
    <property type="protein sequence ID" value="MDQ0468539.1"/>
    <property type="molecule type" value="Genomic_DNA"/>
</dbReference>
<protein>
    <submittedName>
        <fullName evidence="1">Uncharacterized protein</fullName>
    </submittedName>
</protein>
<name>A0ABU0J5I1_9HYPH</name>
<dbReference type="Proteomes" id="UP001242480">
    <property type="component" value="Unassembled WGS sequence"/>
</dbReference>
<organism evidence="1 2">
    <name type="scientific">Labrys wisconsinensis</name>
    <dbReference type="NCBI Taxonomy" id="425677"/>
    <lineage>
        <taxon>Bacteria</taxon>
        <taxon>Pseudomonadati</taxon>
        <taxon>Pseudomonadota</taxon>
        <taxon>Alphaproteobacteria</taxon>
        <taxon>Hyphomicrobiales</taxon>
        <taxon>Xanthobacteraceae</taxon>
        <taxon>Labrys</taxon>
    </lineage>
</organism>